<dbReference type="Gene3D" id="3.40.50.1220">
    <property type="entry name" value="TPP-binding domain"/>
    <property type="match status" value="1"/>
</dbReference>
<keyword evidence="1 6" id="KW-0808">Transferase</keyword>
<comment type="pathway">
    <text evidence="6">Quinol/quinone metabolism; 1,4-dihydroxy-2-naphthoate biosynthesis; 1,4-dihydroxy-2-naphthoate from chorismate: step 2/7.</text>
</comment>
<evidence type="ECO:0000256" key="2">
    <source>
        <dbReference type="ARBA" id="ARBA00022723"/>
    </source>
</evidence>
<evidence type="ECO:0000259" key="8">
    <source>
        <dbReference type="Pfam" id="PF02776"/>
    </source>
</evidence>
<dbReference type="InterPro" id="IPR011766">
    <property type="entry name" value="TPP_enzyme_TPP-bd"/>
</dbReference>
<keyword evidence="3 6" id="KW-0460">Magnesium</keyword>
<protein>
    <recommendedName>
        <fullName evidence="6">2-succinyl-5-enolpyruvyl-6-hydroxy-3-cyclohexene-1-carboxylate synthase</fullName>
        <shortName evidence="6">SEPHCHC synthase</shortName>
        <ecNumber evidence="6">2.2.1.9</ecNumber>
    </recommendedName>
    <alternativeName>
        <fullName evidence="6">Menaquinone biosynthesis protein MenD</fullName>
    </alternativeName>
</protein>
<keyword evidence="10" id="KW-1185">Reference proteome</keyword>
<dbReference type="InterPro" id="IPR029061">
    <property type="entry name" value="THDP-binding"/>
</dbReference>
<evidence type="ECO:0000256" key="6">
    <source>
        <dbReference type="HAMAP-Rule" id="MF_01659"/>
    </source>
</evidence>
<dbReference type="UniPathway" id="UPA01057">
    <property type="reaction ID" value="UER00164"/>
</dbReference>
<dbReference type="RefSeq" id="WP_092771269.1">
    <property type="nucleotide sequence ID" value="NZ_FOHS01000002.1"/>
</dbReference>
<dbReference type="GO" id="GO:0009234">
    <property type="term" value="P:menaquinone biosynthetic process"/>
    <property type="evidence" value="ECO:0007669"/>
    <property type="project" value="UniProtKB-UniRule"/>
</dbReference>
<dbReference type="SUPFAM" id="SSF52518">
    <property type="entry name" value="Thiamin diphosphate-binding fold (THDP-binding)"/>
    <property type="match status" value="2"/>
</dbReference>
<gene>
    <name evidence="6" type="primary">menD</name>
    <name evidence="9" type="ORF">SAMN04487998_2187</name>
</gene>
<dbReference type="Pfam" id="PF02775">
    <property type="entry name" value="TPP_enzyme_C"/>
    <property type="match status" value="1"/>
</dbReference>
<keyword evidence="2 6" id="KW-0479">Metal-binding</keyword>
<dbReference type="PANTHER" id="PTHR42916">
    <property type="entry name" value="2-SUCCINYL-5-ENOLPYRUVYL-6-HYDROXY-3-CYCLOHEXENE-1-CARBOXYLATE SYNTHASE"/>
    <property type="match status" value="1"/>
</dbReference>
<keyword evidence="4 6" id="KW-0786">Thiamine pyrophosphate</keyword>
<evidence type="ECO:0000259" key="7">
    <source>
        <dbReference type="Pfam" id="PF02775"/>
    </source>
</evidence>
<dbReference type="PIRSF" id="PIRSF004983">
    <property type="entry name" value="MenD"/>
    <property type="match status" value="1"/>
</dbReference>
<sequence length="627" mass="68363">MSSTLQAVHNIPEICAQLGITDVVLSPGSRCAPLTIAFARHPAITVRTVPDERAAAFIGLGLAQAQRRAVALVCTSGTAGLNYAPAVAEAFFQQIPLVVFTADRPPEWIDQLDGQTIRQTDLYGRHAKGSFTFPPDTIHPDARWHAARLVGEAINLAEQFPAGPVQVNVPLREPFYPKPGEELAFGPVKVTRELPGRPQLPAATLQELRETLRDTSRVLVVSGQHPADVALQLALRGFATAWQVPVVGDLIANLHQPTAASLNQHPRFIGRQDVFLAVPGPGLKEALRPEMLITFGQSLISKALKLYLRQHRPTQHWHVQAAGPVADTFQSLTQVIRMEPADFFAALSIGNEDSEGLNEKVAFPFETAAPDRNVLPADATRVAPRPRLNWSAPTETDTAKTAYLRPWLAAENWAGGLLAGFMQQPEQPFNEFTTIFRALQLLPDGAALHLANSMAVRYANILGLPAGHGAEVFANRGTSGIDGCTSTAVGAALAQPNRPVVLLTGDVAFFYDRNAFWHNYPVPNLRVVLLNNHAGGIFRLIDGPRQQPELEEFFETRQPLTAENTARDFGLRYFPISTFAELDAALPVFLTAEGGATLLEVFTDSKTNAEFFEQYRTLVRTSFSSPS</sequence>
<dbReference type="InterPro" id="IPR004433">
    <property type="entry name" value="MenaQ_synth_MenD"/>
</dbReference>
<dbReference type="NCBIfam" id="TIGR00173">
    <property type="entry name" value="menD"/>
    <property type="match status" value="1"/>
</dbReference>
<comment type="pathway">
    <text evidence="6">Quinol/quinone metabolism; menaquinone biosynthesis.</text>
</comment>
<evidence type="ECO:0000256" key="5">
    <source>
        <dbReference type="ARBA" id="ARBA00023211"/>
    </source>
</evidence>
<evidence type="ECO:0000313" key="9">
    <source>
        <dbReference type="EMBL" id="SET55089.1"/>
    </source>
</evidence>
<keyword evidence="5 6" id="KW-0464">Manganese</keyword>
<comment type="catalytic activity">
    <reaction evidence="6">
        <text>isochorismate + 2-oxoglutarate + H(+) = 5-enolpyruvoyl-6-hydroxy-2-succinyl-cyclohex-3-ene-1-carboxylate + CO2</text>
        <dbReference type="Rhea" id="RHEA:25593"/>
        <dbReference type="ChEBI" id="CHEBI:15378"/>
        <dbReference type="ChEBI" id="CHEBI:16526"/>
        <dbReference type="ChEBI" id="CHEBI:16810"/>
        <dbReference type="ChEBI" id="CHEBI:29780"/>
        <dbReference type="ChEBI" id="CHEBI:58818"/>
        <dbReference type="EC" id="2.2.1.9"/>
    </reaction>
</comment>
<dbReference type="STRING" id="82805.SAMN04487998_2187"/>
<dbReference type="GO" id="GO:0070204">
    <property type="term" value="F:2-succinyl-5-enolpyruvyl-6-hydroxy-3-cyclohexene-1-carboxylic-acid synthase activity"/>
    <property type="evidence" value="ECO:0007669"/>
    <property type="project" value="UniProtKB-UniRule"/>
</dbReference>
<keyword evidence="6" id="KW-0474">Menaquinone biosynthesis</keyword>
<evidence type="ECO:0000256" key="3">
    <source>
        <dbReference type="ARBA" id="ARBA00022842"/>
    </source>
</evidence>
<dbReference type="GO" id="GO:0030145">
    <property type="term" value="F:manganese ion binding"/>
    <property type="evidence" value="ECO:0007669"/>
    <property type="project" value="UniProtKB-UniRule"/>
</dbReference>
<dbReference type="EC" id="2.2.1.9" evidence="6"/>
<evidence type="ECO:0000256" key="4">
    <source>
        <dbReference type="ARBA" id="ARBA00023052"/>
    </source>
</evidence>
<organism evidence="9 10">
    <name type="scientific">Hymenobacter actinosclerus</name>
    <dbReference type="NCBI Taxonomy" id="82805"/>
    <lineage>
        <taxon>Bacteria</taxon>
        <taxon>Pseudomonadati</taxon>
        <taxon>Bacteroidota</taxon>
        <taxon>Cytophagia</taxon>
        <taxon>Cytophagales</taxon>
        <taxon>Hymenobacteraceae</taxon>
        <taxon>Hymenobacter</taxon>
    </lineage>
</organism>
<evidence type="ECO:0000256" key="1">
    <source>
        <dbReference type="ARBA" id="ARBA00022679"/>
    </source>
</evidence>
<feature type="domain" description="Thiamine pyrophosphate enzyme TPP-binding" evidence="7">
    <location>
        <begin position="486"/>
        <end position="601"/>
    </location>
</feature>
<dbReference type="CDD" id="cd07037">
    <property type="entry name" value="TPP_PYR_MenD"/>
    <property type="match status" value="1"/>
</dbReference>
<proteinExistence type="inferred from homology"/>
<dbReference type="Pfam" id="PF02776">
    <property type="entry name" value="TPP_enzyme_N"/>
    <property type="match status" value="1"/>
</dbReference>
<dbReference type="GO" id="GO:0000287">
    <property type="term" value="F:magnesium ion binding"/>
    <property type="evidence" value="ECO:0007669"/>
    <property type="project" value="UniProtKB-UniRule"/>
</dbReference>
<comment type="similarity">
    <text evidence="6">Belongs to the TPP enzyme family. MenD subfamily.</text>
</comment>
<dbReference type="PANTHER" id="PTHR42916:SF1">
    <property type="entry name" value="PROTEIN PHYLLO, CHLOROPLASTIC"/>
    <property type="match status" value="1"/>
</dbReference>
<feature type="domain" description="Thiamine pyrophosphate enzyme N-terminal TPP-binding" evidence="8">
    <location>
        <begin position="11"/>
        <end position="111"/>
    </location>
</feature>
<dbReference type="UniPathway" id="UPA00079"/>
<dbReference type="CDD" id="cd02009">
    <property type="entry name" value="TPP_SHCHC_synthase"/>
    <property type="match status" value="1"/>
</dbReference>
<comment type="function">
    <text evidence="6">Catalyzes the thiamine diphosphate-dependent decarboxylation of 2-oxoglutarate and the subsequent addition of the resulting succinic semialdehyde-thiamine pyrophosphate anion to isochorismate to yield 2-succinyl-5-enolpyruvyl-6-hydroxy-3-cyclohexene-1-carboxylate (SEPHCHC).</text>
</comment>
<comment type="subunit">
    <text evidence="6">Homodimer.</text>
</comment>
<accession>A0A1I0FA61</accession>
<comment type="cofactor">
    <cofactor evidence="6">
        <name>thiamine diphosphate</name>
        <dbReference type="ChEBI" id="CHEBI:58937"/>
    </cofactor>
    <text evidence="6">Binds 1 thiamine pyrophosphate per subunit.</text>
</comment>
<name>A0A1I0FA61_9BACT</name>
<evidence type="ECO:0000313" key="10">
    <source>
        <dbReference type="Proteomes" id="UP000198697"/>
    </source>
</evidence>
<dbReference type="InterPro" id="IPR012001">
    <property type="entry name" value="Thiamin_PyroP_enz_TPP-bd_dom"/>
</dbReference>
<dbReference type="AlphaFoldDB" id="A0A1I0FA61"/>
<dbReference type="OrthoDB" id="9791859at2"/>
<dbReference type="EMBL" id="FOHS01000002">
    <property type="protein sequence ID" value="SET55089.1"/>
    <property type="molecule type" value="Genomic_DNA"/>
</dbReference>
<reference evidence="10" key="1">
    <citation type="submission" date="2016-10" db="EMBL/GenBank/DDBJ databases">
        <authorList>
            <person name="Varghese N."/>
            <person name="Submissions S."/>
        </authorList>
    </citation>
    <scope>NUCLEOTIDE SEQUENCE [LARGE SCALE GENOMIC DNA]</scope>
    <source>
        <strain evidence="10">DSM 15310</strain>
    </source>
</reference>
<dbReference type="HAMAP" id="MF_01659">
    <property type="entry name" value="MenD"/>
    <property type="match status" value="1"/>
</dbReference>
<comment type="cofactor">
    <cofactor evidence="6">
        <name>Mg(2+)</name>
        <dbReference type="ChEBI" id="CHEBI:18420"/>
    </cofactor>
    <cofactor evidence="6">
        <name>Mn(2+)</name>
        <dbReference type="ChEBI" id="CHEBI:29035"/>
    </cofactor>
</comment>
<dbReference type="Proteomes" id="UP000198697">
    <property type="component" value="Unassembled WGS sequence"/>
</dbReference>
<dbReference type="Gene3D" id="3.40.50.970">
    <property type="match status" value="2"/>
</dbReference>
<dbReference type="GO" id="GO:0030976">
    <property type="term" value="F:thiamine pyrophosphate binding"/>
    <property type="evidence" value="ECO:0007669"/>
    <property type="project" value="UniProtKB-UniRule"/>
</dbReference>